<dbReference type="EMBL" id="JBEPLJ010000031">
    <property type="protein sequence ID" value="MET3588731.1"/>
    <property type="molecule type" value="Genomic_DNA"/>
</dbReference>
<sequence length="113" mass="12490">MLKLIAKAGLAVALASATVGATASVASAQDLELRIGPDGVRPVIRDREAERYRERDRRRDECSPREALSIARSEGFRRAEVTRVTRRSVTVEGMTRRGPDRIVFANVRGCPEI</sequence>
<proteinExistence type="predicted"/>
<feature type="signal peptide" evidence="1">
    <location>
        <begin position="1"/>
        <end position="28"/>
    </location>
</feature>
<accession>A0ABV2HDW8</accession>
<evidence type="ECO:0000313" key="3">
    <source>
        <dbReference type="Proteomes" id="UP001549031"/>
    </source>
</evidence>
<comment type="caution">
    <text evidence="2">The sequence shown here is derived from an EMBL/GenBank/DDBJ whole genome shotgun (WGS) entry which is preliminary data.</text>
</comment>
<evidence type="ECO:0000256" key="1">
    <source>
        <dbReference type="SAM" id="SignalP"/>
    </source>
</evidence>
<reference evidence="2 3" key="1">
    <citation type="submission" date="2024-06" db="EMBL/GenBank/DDBJ databases">
        <title>Genomic Encyclopedia of Type Strains, Phase IV (KMG-IV): sequencing the most valuable type-strain genomes for metagenomic binning, comparative biology and taxonomic classification.</title>
        <authorList>
            <person name="Goeker M."/>
        </authorList>
    </citation>
    <scope>NUCLEOTIDE SEQUENCE [LARGE SCALE GENOMIC DNA]</scope>
    <source>
        <strain evidence="2 3">DSM 105042</strain>
    </source>
</reference>
<gene>
    <name evidence="2" type="ORF">ABID21_004869</name>
</gene>
<keyword evidence="1" id="KW-0732">Signal</keyword>
<evidence type="ECO:0000313" key="2">
    <source>
        <dbReference type="EMBL" id="MET3588731.1"/>
    </source>
</evidence>
<dbReference type="Proteomes" id="UP001549031">
    <property type="component" value="Unassembled WGS sequence"/>
</dbReference>
<organism evidence="2 3">
    <name type="scientific">Pseudorhizobium tarimense</name>
    <dbReference type="NCBI Taxonomy" id="1079109"/>
    <lineage>
        <taxon>Bacteria</taxon>
        <taxon>Pseudomonadati</taxon>
        <taxon>Pseudomonadota</taxon>
        <taxon>Alphaproteobacteria</taxon>
        <taxon>Hyphomicrobiales</taxon>
        <taxon>Rhizobiaceae</taxon>
        <taxon>Rhizobium/Agrobacterium group</taxon>
        <taxon>Pseudorhizobium</taxon>
    </lineage>
</organism>
<dbReference type="RefSeq" id="WP_247246347.1">
    <property type="nucleotide sequence ID" value="NZ_JALJRA010000031.1"/>
</dbReference>
<feature type="chain" id="PRO_5046003723" evidence="1">
    <location>
        <begin position="29"/>
        <end position="113"/>
    </location>
</feature>
<keyword evidence="3" id="KW-1185">Reference proteome</keyword>
<name>A0ABV2HDW8_9HYPH</name>
<protein>
    <submittedName>
        <fullName evidence="2">Uncharacterized protein</fullName>
    </submittedName>
</protein>